<evidence type="ECO:0000256" key="2">
    <source>
        <dbReference type="ARBA" id="ARBA00001941"/>
    </source>
</evidence>
<dbReference type="Pfam" id="PF02780">
    <property type="entry name" value="Transketolase_C"/>
    <property type="match status" value="1"/>
</dbReference>
<dbReference type="AlphaFoldDB" id="A0A0D7BGE2"/>
<dbReference type="SUPFAM" id="SSF52922">
    <property type="entry name" value="TK C-terminal domain-like"/>
    <property type="match status" value="1"/>
</dbReference>
<dbReference type="InterPro" id="IPR051157">
    <property type="entry name" value="PDH/Transketolase"/>
</dbReference>
<evidence type="ECO:0000256" key="1">
    <source>
        <dbReference type="ARBA" id="ARBA00001936"/>
    </source>
</evidence>
<dbReference type="Pfam" id="PF02779">
    <property type="entry name" value="Transket_pyr"/>
    <property type="match status" value="1"/>
</dbReference>
<evidence type="ECO:0000313" key="8">
    <source>
        <dbReference type="Proteomes" id="UP000054007"/>
    </source>
</evidence>
<evidence type="ECO:0000313" key="7">
    <source>
        <dbReference type="EMBL" id="KIY68716.1"/>
    </source>
</evidence>
<keyword evidence="8" id="KW-1185">Reference proteome</keyword>
<dbReference type="SMART" id="SM00861">
    <property type="entry name" value="Transket_pyr"/>
    <property type="match status" value="1"/>
</dbReference>
<evidence type="ECO:0000256" key="3">
    <source>
        <dbReference type="ARBA" id="ARBA00001946"/>
    </source>
</evidence>
<dbReference type="InterPro" id="IPR009014">
    <property type="entry name" value="Transketo_C/PFOR_II"/>
</dbReference>
<comment type="cofactor">
    <cofactor evidence="4">
        <name>thiamine diphosphate</name>
        <dbReference type="ChEBI" id="CHEBI:58937"/>
    </cofactor>
</comment>
<dbReference type="GO" id="GO:0006091">
    <property type="term" value="P:generation of precursor metabolites and energy"/>
    <property type="evidence" value="ECO:0007669"/>
    <property type="project" value="UniProtKB-ARBA"/>
</dbReference>
<dbReference type="EMBL" id="KN880497">
    <property type="protein sequence ID" value="KIY68716.1"/>
    <property type="molecule type" value="Genomic_DNA"/>
</dbReference>
<dbReference type="SUPFAM" id="SSF52518">
    <property type="entry name" value="Thiamin diphosphate-binding fold (THDP-binding)"/>
    <property type="match status" value="2"/>
</dbReference>
<dbReference type="Gene3D" id="3.40.50.920">
    <property type="match status" value="1"/>
</dbReference>
<protein>
    <submittedName>
        <fullName evidence="7">Transketolase</fullName>
    </submittedName>
</protein>
<dbReference type="InterPro" id="IPR005475">
    <property type="entry name" value="Transketolase-like_Pyr-bd"/>
</dbReference>
<comment type="cofactor">
    <cofactor evidence="2">
        <name>Co(2+)</name>
        <dbReference type="ChEBI" id="CHEBI:48828"/>
    </cofactor>
</comment>
<dbReference type="Pfam" id="PF00456">
    <property type="entry name" value="Transketolase_N"/>
    <property type="match status" value="1"/>
</dbReference>
<dbReference type="OrthoDB" id="10267175at2759"/>
<proteinExistence type="inferred from homology"/>
<comment type="cofactor">
    <cofactor evidence="1">
        <name>Mn(2+)</name>
        <dbReference type="ChEBI" id="CHEBI:29035"/>
    </cofactor>
</comment>
<reference evidence="7 8" key="1">
    <citation type="journal article" date="2015" name="Fungal Genet. Biol.">
        <title>Evolution of novel wood decay mechanisms in Agaricales revealed by the genome sequences of Fistulina hepatica and Cylindrobasidium torrendii.</title>
        <authorList>
            <person name="Floudas D."/>
            <person name="Held B.W."/>
            <person name="Riley R."/>
            <person name="Nagy L.G."/>
            <person name="Koehler G."/>
            <person name="Ransdell A.S."/>
            <person name="Younus H."/>
            <person name="Chow J."/>
            <person name="Chiniquy J."/>
            <person name="Lipzen A."/>
            <person name="Tritt A."/>
            <person name="Sun H."/>
            <person name="Haridas S."/>
            <person name="LaButti K."/>
            <person name="Ohm R.A."/>
            <person name="Kues U."/>
            <person name="Blanchette R.A."/>
            <person name="Grigoriev I.V."/>
            <person name="Minto R.E."/>
            <person name="Hibbett D.S."/>
        </authorList>
    </citation>
    <scope>NUCLEOTIDE SEQUENCE [LARGE SCALE GENOMIC DNA]</scope>
    <source>
        <strain evidence="7 8">FP15055 ss-10</strain>
    </source>
</reference>
<sequence>MSFPIDLAQFKKLSLDPSKGTLSAEEKADLAANVQLLRDAIVLFTATGSARGLAGHTGGAYDTVPEVCMLLAMFNHSPDSFVPIVFDEAGHRVATQYILSVLEGSLPAEHLLNYRAANSKLPGHPELGLTPGVKFSSGRLGHMWPFVNGVALANKDKNVVCLGSDGSQQEGNDAEAARLAVAQGLNVKLFIDDNDVTIAGHPSEYLTGYDVGKTLEGHGLKVFTVQGEDLDALWGAVSGVVSHDGPAAVISKRLMAPGIADIEGSTHGHDVIPVKSAIKYLESRGYPNFGDLLNNIKANPSPYLYTGSSKETGANRVVFGEAVNLVLDGLSKEEAAKKVMVIDSDLEGSTGLKVIHQKHPEVFVPSGIMERGNLSAAAGFGFDHDKFGVFSTFSAFIEMVISEITMARLNHSNLLCHFSHSGVDEMADNTCHFGVNSFFGDNGLQDVNSWLYFPADPAQMVAVIKRVFFERGIRFVFSTRSKVPFILKPDGSKFFDDNYEFVPGKDEVIIEGSAGYVVSFGEMLYRSVDAVLRLRETGLDVGLINKPTLNIVDEQVIAKVGATKFVLVVESLNQKSGLGIRYGTWLIERGYTPKYGYIGTTKEGSGGLWEQIPYQNLDPQSIIAKVQTLASRN</sequence>
<dbReference type="PANTHER" id="PTHR43825:SF1">
    <property type="entry name" value="TRANSKETOLASE-LIKE PYRIMIDINE-BINDING DOMAIN-CONTAINING PROTEIN"/>
    <property type="match status" value="1"/>
</dbReference>
<accession>A0A0D7BGE2</accession>
<dbReference type="Gene3D" id="3.40.50.970">
    <property type="match status" value="2"/>
</dbReference>
<organism evidence="7 8">
    <name type="scientific">Cylindrobasidium torrendii FP15055 ss-10</name>
    <dbReference type="NCBI Taxonomy" id="1314674"/>
    <lineage>
        <taxon>Eukaryota</taxon>
        <taxon>Fungi</taxon>
        <taxon>Dikarya</taxon>
        <taxon>Basidiomycota</taxon>
        <taxon>Agaricomycotina</taxon>
        <taxon>Agaricomycetes</taxon>
        <taxon>Agaricomycetidae</taxon>
        <taxon>Agaricales</taxon>
        <taxon>Marasmiineae</taxon>
        <taxon>Physalacriaceae</taxon>
        <taxon>Cylindrobasidium</taxon>
    </lineage>
</organism>
<dbReference type="InterPro" id="IPR029061">
    <property type="entry name" value="THDP-binding"/>
</dbReference>
<name>A0A0D7BGE2_9AGAR</name>
<comment type="cofactor">
    <cofactor evidence="3">
        <name>Mg(2+)</name>
        <dbReference type="ChEBI" id="CHEBI:18420"/>
    </cofactor>
</comment>
<dbReference type="PANTHER" id="PTHR43825">
    <property type="entry name" value="PYRUVATE DEHYDROGENASE E1 COMPONENT"/>
    <property type="match status" value="1"/>
</dbReference>
<evidence type="ECO:0000256" key="5">
    <source>
        <dbReference type="ARBA" id="ARBA00007131"/>
    </source>
</evidence>
<dbReference type="Proteomes" id="UP000054007">
    <property type="component" value="Unassembled WGS sequence"/>
</dbReference>
<evidence type="ECO:0000256" key="4">
    <source>
        <dbReference type="ARBA" id="ARBA00001964"/>
    </source>
</evidence>
<comment type="similarity">
    <text evidence="5">Belongs to the transketolase family.</text>
</comment>
<dbReference type="InterPro" id="IPR033248">
    <property type="entry name" value="Transketolase_C"/>
</dbReference>
<gene>
    <name evidence="7" type="ORF">CYLTODRAFT_394967</name>
</gene>
<evidence type="ECO:0000259" key="6">
    <source>
        <dbReference type="SMART" id="SM00861"/>
    </source>
</evidence>
<dbReference type="InterPro" id="IPR005474">
    <property type="entry name" value="Transketolase_N"/>
</dbReference>
<dbReference type="STRING" id="1314674.A0A0D7BGE2"/>
<feature type="domain" description="Transketolase-like pyrimidine-binding" evidence="6">
    <location>
        <begin position="317"/>
        <end position="485"/>
    </location>
</feature>
<dbReference type="GO" id="GO:0005737">
    <property type="term" value="C:cytoplasm"/>
    <property type="evidence" value="ECO:0007669"/>
    <property type="project" value="UniProtKB-ARBA"/>
</dbReference>